<evidence type="ECO:0000259" key="7">
    <source>
        <dbReference type="Pfam" id="PF02852"/>
    </source>
</evidence>
<evidence type="ECO:0000256" key="5">
    <source>
        <dbReference type="ARBA" id="ARBA00023002"/>
    </source>
</evidence>
<dbReference type="PRINTS" id="PR00411">
    <property type="entry name" value="PNDRDTASEI"/>
</dbReference>
<dbReference type="GO" id="GO:0050660">
    <property type="term" value="F:flavin adenine dinucleotide binding"/>
    <property type="evidence" value="ECO:0007669"/>
    <property type="project" value="TreeGrafter"/>
</dbReference>
<organism evidence="9">
    <name type="scientific">marine metagenome</name>
    <dbReference type="NCBI Taxonomy" id="408172"/>
    <lineage>
        <taxon>unclassified sequences</taxon>
        <taxon>metagenomes</taxon>
        <taxon>ecological metagenomes</taxon>
    </lineage>
</organism>
<dbReference type="SUPFAM" id="SSF51905">
    <property type="entry name" value="FAD/NAD(P)-binding domain"/>
    <property type="match status" value="1"/>
</dbReference>
<dbReference type="EMBL" id="UINC01178171">
    <property type="protein sequence ID" value="SVD86180.1"/>
    <property type="molecule type" value="Genomic_DNA"/>
</dbReference>
<dbReference type="AlphaFoldDB" id="A0A382YSV9"/>
<dbReference type="InterPro" id="IPR036188">
    <property type="entry name" value="FAD/NAD-bd_sf"/>
</dbReference>
<evidence type="ECO:0000256" key="2">
    <source>
        <dbReference type="ARBA" id="ARBA00007532"/>
    </source>
</evidence>
<dbReference type="InterPro" id="IPR023753">
    <property type="entry name" value="FAD/NAD-binding_dom"/>
</dbReference>
<evidence type="ECO:0000259" key="8">
    <source>
        <dbReference type="Pfam" id="PF07992"/>
    </source>
</evidence>
<dbReference type="PANTHER" id="PTHR22912">
    <property type="entry name" value="DISULFIDE OXIDOREDUCTASE"/>
    <property type="match status" value="1"/>
</dbReference>
<dbReference type="Gene3D" id="3.30.390.30">
    <property type="match status" value="1"/>
</dbReference>
<dbReference type="Gene3D" id="3.50.50.60">
    <property type="entry name" value="FAD/NAD(P)-binding domain"/>
    <property type="match status" value="2"/>
</dbReference>
<sequence length="261" mass="28009">REALEFKDIPERVVIIGGGAVGVEFGYIYSQYGAQVTIVELEPRIVPTEDEEISGYLQKSLEKYGIKVKSNTKFERIQIENDEAVVDVLEDGESSTIKADRVLVAVGMTGNVEGLGLEGMGININKGYINVDGNMETNVKGIYAIGDVNGKMLLAHVASAQGVFVVEHIAGITSPALDYDLMPRAIYSHPQVASFGLTETQALEKGYEIKVGRFPLSASGKAIAMAETEGMAKIVAEKEIGDILGVHMIGSEVTELLGEIS</sequence>
<name>A0A382YSV9_9ZZZZ</name>
<dbReference type="GO" id="GO:0006103">
    <property type="term" value="P:2-oxoglutarate metabolic process"/>
    <property type="evidence" value="ECO:0007669"/>
    <property type="project" value="TreeGrafter"/>
</dbReference>
<feature type="non-terminal residue" evidence="9">
    <location>
        <position position="1"/>
    </location>
</feature>
<dbReference type="FunFam" id="3.30.390.30:FF:000001">
    <property type="entry name" value="Dihydrolipoyl dehydrogenase"/>
    <property type="match status" value="1"/>
</dbReference>
<evidence type="ECO:0000256" key="1">
    <source>
        <dbReference type="ARBA" id="ARBA00001974"/>
    </source>
</evidence>
<dbReference type="InterPro" id="IPR050151">
    <property type="entry name" value="Class-I_Pyr_Nuc-Dis_Oxidored"/>
</dbReference>
<keyword evidence="5" id="KW-0560">Oxidoreductase</keyword>
<evidence type="ECO:0000256" key="6">
    <source>
        <dbReference type="ARBA" id="ARBA00023027"/>
    </source>
</evidence>
<comment type="cofactor">
    <cofactor evidence="1">
        <name>FAD</name>
        <dbReference type="ChEBI" id="CHEBI:57692"/>
    </cofactor>
</comment>
<dbReference type="PANTHER" id="PTHR22912:SF217">
    <property type="entry name" value="DIHYDROLIPOYL DEHYDROGENASE"/>
    <property type="match status" value="1"/>
</dbReference>
<reference evidence="9" key="1">
    <citation type="submission" date="2018-05" db="EMBL/GenBank/DDBJ databases">
        <authorList>
            <person name="Lanie J.A."/>
            <person name="Ng W.-L."/>
            <person name="Kazmierczak K.M."/>
            <person name="Andrzejewski T.M."/>
            <person name="Davidsen T.M."/>
            <person name="Wayne K.J."/>
            <person name="Tettelin H."/>
            <person name="Glass J.I."/>
            <person name="Rusch D."/>
            <person name="Podicherti R."/>
            <person name="Tsui H.-C.T."/>
            <person name="Winkler M.E."/>
        </authorList>
    </citation>
    <scope>NUCLEOTIDE SEQUENCE</scope>
</reference>
<keyword evidence="4" id="KW-0274">FAD</keyword>
<dbReference type="PRINTS" id="PR00368">
    <property type="entry name" value="FADPNR"/>
</dbReference>
<accession>A0A382YSV9</accession>
<dbReference type="InterPro" id="IPR016156">
    <property type="entry name" value="FAD/NAD-linked_Rdtase_dimer_sf"/>
</dbReference>
<feature type="non-terminal residue" evidence="9">
    <location>
        <position position="261"/>
    </location>
</feature>
<dbReference type="Pfam" id="PF02852">
    <property type="entry name" value="Pyr_redox_dim"/>
    <property type="match status" value="1"/>
</dbReference>
<evidence type="ECO:0000256" key="3">
    <source>
        <dbReference type="ARBA" id="ARBA00022630"/>
    </source>
</evidence>
<keyword evidence="6" id="KW-0520">NAD</keyword>
<evidence type="ECO:0008006" key="10">
    <source>
        <dbReference type="Google" id="ProtNLM"/>
    </source>
</evidence>
<comment type="similarity">
    <text evidence="2">Belongs to the class-I pyridine nucleotide-disulfide oxidoreductase family.</text>
</comment>
<feature type="domain" description="Pyridine nucleotide-disulphide oxidoreductase dimerisation" evidence="7">
    <location>
        <begin position="182"/>
        <end position="260"/>
    </location>
</feature>
<gene>
    <name evidence="9" type="ORF">METZ01_LOCUS439034</name>
</gene>
<evidence type="ECO:0000313" key="9">
    <source>
        <dbReference type="EMBL" id="SVD86180.1"/>
    </source>
</evidence>
<feature type="domain" description="FAD/NAD(P)-binding" evidence="8">
    <location>
        <begin position="2"/>
        <end position="162"/>
    </location>
</feature>
<dbReference type="Pfam" id="PF07992">
    <property type="entry name" value="Pyr_redox_2"/>
    <property type="match status" value="1"/>
</dbReference>
<keyword evidence="3" id="KW-0285">Flavoprotein</keyword>
<dbReference type="InterPro" id="IPR004099">
    <property type="entry name" value="Pyr_nucl-diS_OxRdtase_dimer"/>
</dbReference>
<evidence type="ECO:0000256" key="4">
    <source>
        <dbReference type="ARBA" id="ARBA00022827"/>
    </source>
</evidence>
<proteinExistence type="inferred from homology"/>
<dbReference type="GO" id="GO:0004148">
    <property type="term" value="F:dihydrolipoyl dehydrogenase (NADH) activity"/>
    <property type="evidence" value="ECO:0007669"/>
    <property type="project" value="TreeGrafter"/>
</dbReference>
<protein>
    <recommendedName>
        <fullName evidence="10">FAD/NAD(P)-binding domain-containing protein</fullName>
    </recommendedName>
</protein>